<name>A0A843Z106_LEUME</name>
<dbReference type="EMBL" id="WIPA01000004">
    <property type="protein sequence ID" value="MQR26375.1"/>
    <property type="molecule type" value="Genomic_DNA"/>
</dbReference>
<dbReference type="GO" id="GO:0016787">
    <property type="term" value="F:hydrolase activity"/>
    <property type="evidence" value="ECO:0007669"/>
    <property type="project" value="UniProtKB-KW"/>
</dbReference>
<organism evidence="1 2">
    <name type="scientific">Leuconostoc mesenteroides</name>
    <dbReference type="NCBI Taxonomy" id="1245"/>
    <lineage>
        <taxon>Bacteria</taxon>
        <taxon>Bacillati</taxon>
        <taxon>Bacillota</taxon>
        <taxon>Bacilli</taxon>
        <taxon>Lactobacillales</taxon>
        <taxon>Lactobacillaceae</taxon>
        <taxon>Leuconostoc</taxon>
    </lineage>
</organism>
<dbReference type="Gene3D" id="3.90.1720.10">
    <property type="entry name" value="endopeptidase domain like (from Nostoc punctiforme)"/>
    <property type="match status" value="1"/>
</dbReference>
<dbReference type="InterPro" id="IPR038765">
    <property type="entry name" value="Papain-like_cys_pep_sf"/>
</dbReference>
<sequence length="174" mass="19739">MIMKLKQADLLFVKNGHSDLDEGIAESTGNFVHVAILADEENVIHATADSGVCLQSLQLFLEKNKSADVYRTNVKNTKRIIINAKTHLGKPYNFSFQPGTNSFYCSQFVVTAFEDFVKFSEQPMFFGDRRKQISDFWAAYYKELNEPVPVNVLGTNPNEMSHDPQLHYVGKIDL</sequence>
<accession>A0A843Z106</accession>
<dbReference type="AlphaFoldDB" id="A0A843Z106"/>
<comment type="caution">
    <text evidence="1">The sequence shown here is derived from an EMBL/GenBank/DDBJ whole genome shotgun (WGS) entry which is preliminary data.</text>
</comment>
<dbReference type="InterPro" id="IPR024453">
    <property type="entry name" value="Peptidase_C92"/>
</dbReference>
<proteinExistence type="predicted"/>
<gene>
    <name evidence="1" type="ORF">GFV13_03590</name>
</gene>
<dbReference type="Proteomes" id="UP000469952">
    <property type="component" value="Unassembled WGS sequence"/>
</dbReference>
<dbReference type="SUPFAM" id="SSF54001">
    <property type="entry name" value="Cysteine proteinases"/>
    <property type="match status" value="1"/>
</dbReference>
<dbReference type="Pfam" id="PF05708">
    <property type="entry name" value="Peptidase_C92"/>
    <property type="match status" value="1"/>
</dbReference>
<reference evidence="1 2" key="1">
    <citation type="submission" date="2019-10" db="EMBL/GenBank/DDBJ databases">
        <title>WGS of Leuconostoc mesenteroides.</title>
        <authorList>
            <person name="Melo Bolivar J."/>
            <person name="Marino-Ramirez L."/>
            <person name="Villamil Diaz L.M."/>
        </authorList>
    </citation>
    <scope>NUCLEOTIDE SEQUENCE [LARGE SCALE GENOMIC DNA]</scope>
    <source>
        <strain evidence="1 2">M11</strain>
    </source>
</reference>
<keyword evidence="1" id="KW-0378">Hydrolase</keyword>
<evidence type="ECO:0000313" key="1">
    <source>
        <dbReference type="EMBL" id="MQR26375.1"/>
    </source>
</evidence>
<protein>
    <submittedName>
        <fullName evidence="1">Hydrolase</fullName>
    </submittedName>
</protein>
<dbReference type="RefSeq" id="WP_048592314.1">
    <property type="nucleotide sequence ID" value="NZ_CP048006.1"/>
</dbReference>
<evidence type="ECO:0000313" key="2">
    <source>
        <dbReference type="Proteomes" id="UP000469952"/>
    </source>
</evidence>